<keyword evidence="2" id="KW-0012">Acyltransferase</keyword>
<dbReference type="OrthoDB" id="5459937at2"/>
<dbReference type="GO" id="GO:0016747">
    <property type="term" value="F:acyltransferase activity, transferring groups other than amino-acyl groups"/>
    <property type="evidence" value="ECO:0007669"/>
    <property type="project" value="InterPro"/>
</dbReference>
<dbReference type="CDD" id="cd04301">
    <property type="entry name" value="NAT_SF"/>
    <property type="match status" value="1"/>
</dbReference>
<dbReference type="Pfam" id="PF00583">
    <property type="entry name" value="Acetyltransf_1"/>
    <property type="match status" value="1"/>
</dbReference>
<dbReference type="AlphaFoldDB" id="A0A388SI56"/>
<name>A0A388SI56_9BURK</name>
<feature type="domain" description="N-acetyltransferase" evidence="3">
    <location>
        <begin position="3"/>
        <end position="162"/>
    </location>
</feature>
<dbReference type="InterPro" id="IPR000182">
    <property type="entry name" value="GNAT_dom"/>
</dbReference>
<accession>A0A388SI56</accession>
<sequence length="165" mass="18564">MAVTIRKSVESDLPALLDIYNHEVEHGVATFDLKPLTLEERAVWFYEHNKENHPLITAELDGKPVGYASLSSFSSKAAYHSTVELSIYVAPDCRGHRIGTLLMEAILNLAKEDPETHLVVSLITGVNEPSIALHKKYGFKYVGTIHESGKKFGKWLDVQYWELQV</sequence>
<dbReference type="Gene3D" id="3.40.630.30">
    <property type="match status" value="1"/>
</dbReference>
<dbReference type="EMBL" id="BGZJ01000002">
    <property type="protein sequence ID" value="GBO94384.1"/>
    <property type="molecule type" value="Genomic_DNA"/>
</dbReference>
<evidence type="ECO:0000313" key="4">
    <source>
        <dbReference type="EMBL" id="GBO94384.1"/>
    </source>
</evidence>
<comment type="caution">
    <text evidence="4">The sequence shown here is derived from an EMBL/GenBank/DDBJ whole genome shotgun (WGS) entry which is preliminary data.</text>
</comment>
<gene>
    <name evidence="4" type="ORF">MESMUL_17380</name>
</gene>
<dbReference type="InterPro" id="IPR016181">
    <property type="entry name" value="Acyl_CoA_acyltransferase"/>
</dbReference>
<protein>
    <submittedName>
        <fullName evidence="4">Phosphinothricin acetyltransferase</fullName>
    </submittedName>
</protein>
<dbReference type="PANTHER" id="PTHR43072">
    <property type="entry name" value="N-ACETYLTRANSFERASE"/>
    <property type="match status" value="1"/>
</dbReference>
<dbReference type="PANTHER" id="PTHR43072:SF23">
    <property type="entry name" value="UPF0039 PROTEIN C11D3.02C"/>
    <property type="match status" value="1"/>
</dbReference>
<evidence type="ECO:0000256" key="1">
    <source>
        <dbReference type="ARBA" id="ARBA00022679"/>
    </source>
</evidence>
<evidence type="ECO:0000313" key="5">
    <source>
        <dbReference type="Proteomes" id="UP000266091"/>
    </source>
</evidence>
<dbReference type="PROSITE" id="PS51186">
    <property type="entry name" value="GNAT"/>
    <property type="match status" value="1"/>
</dbReference>
<evidence type="ECO:0000256" key="2">
    <source>
        <dbReference type="ARBA" id="ARBA00023315"/>
    </source>
</evidence>
<accession>A0A401LIW1</accession>
<dbReference type="Proteomes" id="UP000266091">
    <property type="component" value="Unassembled WGS sequence"/>
</dbReference>
<proteinExistence type="predicted"/>
<dbReference type="RefSeq" id="WP_116270658.1">
    <property type="nucleotide sequence ID" value="NZ_BGZJ01000002.1"/>
</dbReference>
<dbReference type="SUPFAM" id="SSF55729">
    <property type="entry name" value="Acyl-CoA N-acyltransferases (Nat)"/>
    <property type="match status" value="1"/>
</dbReference>
<keyword evidence="5" id="KW-1185">Reference proteome</keyword>
<reference evidence="4 5" key="1">
    <citation type="journal article" date="2018" name="Int. J. Syst. Evol. Microbiol.">
        <title>Mesosutterella multiformis gen. nov., sp. nov., a member of the family Sutterellaceae and Sutterella megalosphaeroides sp. nov., isolated from human faeces.</title>
        <authorList>
            <person name="Sakamoto M."/>
            <person name="Ikeyama N."/>
            <person name="Kunihiro T."/>
            <person name="Iino T."/>
            <person name="Yuki M."/>
            <person name="Ohkuma M."/>
        </authorList>
    </citation>
    <scope>NUCLEOTIDE SEQUENCE [LARGE SCALE GENOMIC DNA]</scope>
    <source>
        <strain evidence="4 5">4NBBH2</strain>
    </source>
</reference>
<keyword evidence="1 4" id="KW-0808">Transferase</keyword>
<organism evidence="4 5">
    <name type="scientific">Mesosutterella multiformis</name>
    <dbReference type="NCBI Taxonomy" id="2259133"/>
    <lineage>
        <taxon>Bacteria</taxon>
        <taxon>Pseudomonadati</taxon>
        <taxon>Pseudomonadota</taxon>
        <taxon>Betaproteobacteria</taxon>
        <taxon>Burkholderiales</taxon>
        <taxon>Sutterellaceae</taxon>
        <taxon>Mesosutterella</taxon>
    </lineage>
</organism>
<evidence type="ECO:0000259" key="3">
    <source>
        <dbReference type="PROSITE" id="PS51186"/>
    </source>
</evidence>